<dbReference type="GeneID" id="11532918"/>
<dbReference type="InterPro" id="IPR042532">
    <property type="entry name" value="EXOC3/Sec6_C"/>
</dbReference>
<proteinExistence type="inferred from homology"/>
<name>G8BYH8_TETPH</name>
<sequence>MPQTTNIEKVSDLLKDDISLEKISGIKEQLIKEKSTLEYQLSKKSDHYYGLVEEGLNLLDISQESVKVVRQSLNDVNKLSTENRSSISRYDVIFNSTKAYEFIDMTASIYDKIIQYGELTKEIERLIEEELDQDPVETGCPYLLQIHYMLSQARDFEDQMTVMADVSSDDAKRTVQKLFQKNEVLVKKFDKLLGGLIVDIIEIVRSENSSLAIRVFKVVDLEEKEDLKIIALRNIIMQQAIELNSSKSKKLPNSVQTSKFSLDKITDKDYQLKKAIYDELLNGSISGRTNVRNYKSFVFDTIRQSIQNIFIEVRREYQGERRFEVLENLDWVFNELLLVKDHLSKYCPEYLNIFDIYFEFYYDELNVLINELVESEPETIFILDILDFDRTFKKVLISDFGFDKNDVKTIIGDEQKERLFADYLNLLVTKMQEWISNLIKAEFDIFSERSTPPHTDSEGLLYLDGTKTCFQMFTQQVEVASGSNQSKILVGVIEKFCGLLQTRQKDWNVEIQTEVKKLIKYNQLYNIDPHNIPSEYDCPGGLVEYLTAVANDQMRAADYAVAISNKYGELVSKVYEKSITNHIESTLDGFAEVAKRASMGIITIMFDDLTKPYEEIFGKTWYNGSQAQQISDTLVEYLTDLKTQMNPFVFTTLVESVVEETILEFVGSLKYEHSFKNKNNKFLECMKRDFEIFYKLFIQFIPDTEDKAIIIDEKFKLMEFFMDFSCSPADEILNTWNKCLAEYWDTPVEMLQAILKCRKDIDNSKRKQLVLEASRIFADPERVSQMVNNGVPPTFISRLVLT</sequence>
<dbReference type="Gene3D" id="1.10.357.50">
    <property type="match status" value="1"/>
</dbReference>
<accession>G8BYH8</accession>
<dbReference type="GO" id="GO:0035544">
    <property type="term" value="P:negative regulation of SNARE complex assembly"/>
    <property type="evidence" value="ECO:0007669"/>
    <property type="project" value="EnsemblFungi"/>
</dbReference>
<dbReference type="RefSeq" id="XP_003687354.1">
    <property type="nucleotide sequence ID" value="XM_003687306.1"/>
</dbReference>
<dbReference type="Gene3D" id="1.10.357.70">
    <property type="entry name" value="Exocyst complex component Sec6, C-terminal domain"/>
    <property type="match status" value="1"/>
</dbReference>
<dbReference type="InterPro" id="IPR010326">
    <property type="entry name" value="EXOC3/Sec6"/>
</dbReference>
<evidence type="ECO:0000256" key="1">
    <source>
        <dbReference type="ARBA" id="ARBA00009447"/>
    </source>
</evidence>
<dbReference type="Proteomes" id="UP000005666">
    <property type="component" value="Chromosome 10"/>
</dbReference>
<dbReference type="EMBL" id="HE612865">
    <property type="protein sequence ID" value="CCE64920.1"/>
    <property type="molecule type" value="Genomic_DNA"/>
</dbReference>
<dbReference type="OrthoDB" id="190098at2759"/>
<keyword evidence="3" id="KW-0268">Exocytosis</keyword>
<gene>
    <name evidence="4" type="primary">TPHA0J00980</name>
    <name evidence="4" type="ordered locus">TPHA_0J00980</name>
</gene>
<evidence type="ECO:0000256" key="3">
    <source>
        <dbReference type="ARBA" id="ARBA00022483"/>
    </source>
</evidence>
<dbReference type="GO" id="GO:0000149">
    <property type="term" value="F:SNARE binding"/>
    <property type="evidence" value="ECO:0007669"/>
    <property type="project" value="EnsemblFungi"/>
</dbReference>
<dbReference type="FunFam" id="1.10.357.50:FF:000006">
    <property type="entry name" value="Exocyst complex component sec6"/>
    <property type="match status" value="1"/>
</dbReference>
<dbReference type="GO" id="GO:0005935">
    <property type="term" value="C:cellular bud neck"/>
    <property type="evidence" value="ECO:0007669"/>
    <property type="project" value="EnsemblFungi"/>
</dbReference>
<dbReference type="AlphaFoldDB" id="G8BYH8"/>
<dbReference type="Pfam" id="PF06046">
    <property type="entry name" value="Sec6"/>
    <property type="match status" value="1"/>
</dbReference>
<dbReference type="GO" id="GO:0051601">
    <property type="term" value="P:exocyst localization"/>
    <property type="evidence" value="ECO:0007669"/>
    <property type="project" value="EnsemblFungi"/>
</dbReference>
<organism evidence="4 5">
    <name type="scientific">Tetrapisispora phaffii (strain ATCC 24235 / CBS 4417 / NBRC 1672 / NRRL Y-8282 / UCD 70-5)</name>
    <name type="common">Yeast</name>
    <name type="synonym">Fabospora phaffii</name>
    <dbReference type="NCBI Taxonomy" id="1071381"/>
    <lineage>
        <taxon>Eukaryota</taxon>
        <taxon>Fungi</taxon>
        <taxon>Dikarya</taxon>
        <taxon>Ascomycota</taxon>
        <taxon>Saccharomycotina</taxon>
        <taxon>Saccharomycetes</taxon>
        <taxon>Saccharomycetales</taxon>
        <taxon>Saccharomycetaceae</taxon>
        <taxon>Tetrapisispora</taxon>
    </lineage>
</organism>
<dbReference type="OMA" id="MNIGPKT"/>
<dbReference type="GO" id="GO:0006893">
    <property type="term" value="P:Golgi to plasma membrane transport"/>
    <property type="evidence" value="ECO:0007669"/>
    <property type="project" value="EnsemblFungi"/>
</dbReference>
<dbReference type="GO" id="GO:0006887">
    <property type="term" value="P:exocytosis"/>
    <property type="evidence" value="ECO:0007669"/>
    <property type="project" value="UniProtKB-KW"/>
</dbReference>
<dbReference type="HOGENOM" id="CLU_011776_2_0_1"/>
<keyword evidence="2" id="KW-0813">Transport</keyword>
<dbReference type="GO" id="GO:0005934">
    <property type="term" value="C:cellular bud tip"/>
    <property type="evidence" value="ECO:0007669"/>
    <property type="project" value="EnsemblFungi"/>
</dbReference>
<dbReference type="STRING" id="1071381.G8BYH8"/>
<evidence type="ECO:0000256" key="2">
    <source>
        <dbReference type="ARBA" id="ARBA00022448"/>
    </source>
</evidence>
<dbReference type="eggNOG" id="KOG2286">
    <property type="taxonomic scope" value="Eukaryota"/>
</dbReference>
<protein>
    <submittedName>
        <fullName evidence="4">Uncharacterized protein</fullName>
    </submittedName>
</protein>
<evidence type="ECO:0000313" key="5">
    <source>
        <dbReference type="Proteomes" id="UP000005666"/>
    </source>
</evidence>
<dbReference type="GO" id="GO:0000145">
    <property type="term" value="C:exocyst"/>
    <property type="evidence" value="ECO:0007669"/>
    <property type="project" value="EnsemblFungi"/>
</dbReference>
<comment type="similarity">
    <text evidence="1">Belongs to the SEC6 family.</text>
</comment>
<keyword evidence="5" id="KW-1185">Reference proteome</keyword>
<dbReference type="KEGG" id="tpf:TPHA_0J00980"/>
<evidence type="ECO:0000313" key="4">
    <source>
        <dbReference type="EMBL" id="CCE64920.1"/>
    </source>
</evidence>
<reference evidence="4 5" key="1">
    <citation type="journal article" date="2011" name="Proc. Natl. Acad. Sci. U.S.A.">
        <title>Evolutionary erosion of yeast sex chromosomes by mating-type switching accidents.</title>
        <authorList>
            <person name="Gordon J.L."/>
            <person name="Armisen D."/>
            <person name="Proux-Wera E."/>
            <person name="Oheigeartaigh S.S."/>
            <person name="Byrne K.P."/>
            <person name="Wolfe K.H."/>
        </authorList>
    </citation>
    <scope>NUCLEOTIDE SEQUENCE [LARGE SCALE GENOMIC DNA]</scope>
    <source>
        <strain evidence="5">ATCC 24235 / CBS 4417 / NBRC 1672 / NRRL Y-8282 / UCD 70-5</strain>
    </source>
</reference>
<dbReference type="PANTHER" id="PTHR21292">
    <property type="entry name" value="EXOCYST COMPLEX COMPONENT SEC6-RELATED"/>
    <property type="match status" value="1"/>
</dbReference>
<dbReference type="PANTHER" id="PTHR21292:SF1">
    <property type="entry name" value="EXOCYST COMPLEX COMPONENT 3"/>
    <property type="match status" value="1"/>
</dbReference>